<dbReference type="InterPro" id="IPR032466">
    <property type="entry name" value="Metal_Hydrolase"/>
</dbReference>
<dbReference type="Gene3D" id="3.20.20.140">
    <property type="entry name" value="Metal-dependent hydrolases"/>
    <property type="match status" value="1"/>
</dbReference>
<reference evidence="2 3" key="1">
    <citation type="submission" date="2018-11" db="EMBL/GenBank/DDBJ databases">
        <title>Microbial catabolism of amino acid.</title>
        <authorList>
            <person name="Hibi M."/>
            <person name="Ogawa J."/>
        </authorList>
    </citation>
    <scope>NUCLEOTIDE SEQUENCE [LARGE SCALE GENOMIC DNA]</scope>
    <source>
        <strain evidence="2 3">C31-06</strain>
    </source>
</reference>
<dbReference type="RefSeq" id="WP_124390864.1">
    <property type="nucleotide sequence ID" value="NZ_BHYM01000018.1"/>
</dbReference>
<dbReference type="Pfam" id="PF07969">
    <property type="entry name" value="Amidohydro_3"/>
    <property type="match status" value="1"/>
</dbReference>
<organism evidence="2 3">
    <name type="scientific">Rhodococcus wratislaviensis</name>
    <name type="common">Tsukamurella wratislaviensis</name>
    <dbReference type="NCBI Taxonomy" id="44752"/>
    <lineage>
        <taxon>Bacteria</taxon>
        <taxon>Bacillati</taxon>
        <taxon>Actinomycetota</taxon>
        <taxon>Actinomycetes</taxon>
        <taxon>Mycobacteriales</taxon>
        <taxon>Nocardiaceae</taxon>
        <taxon>Rhodococcus</taxon>
    </lineage>
</organism>
<dbReference type="Gene3D" id="3.10.310.70">
    <property type="match status" value="1"/>
</dbReference>
<dbReference type="SUPFAM" id="SSF51556">
    <property type="entry name" value="Metallo-dependent hydrolases"/>
    <property type="match status" value="1"/>
</dbReference>
<dbReference type="InterPro" id="IPR013108">
    <property type="entry name" value="Amidohydro_3"/>
</dbReference>
<dbReference type="Proteomes" id="UP000287519">
    <property type="component" value="Unassembled WGS sequence"/>
</dbReference>
<dbReference type="OrthoDB" id="3189065at2"/>
<dbReference type="PANTHER" id="PTHR22642:SF2">
    <property type="entry name" value="PROTEIN LONG AFTER FAR-RED 3"/>
    <property type="match status" value="1"/>
</dbReference>
<protein>
    <submittedName>
        <fullName evidence="2">Exoenzymes regulatory protein AepA</fullName>
    </submittedName>
</protein>
<sequence>MTNDSRTGTTDIVYTDGQVLAGTGQPAAEAILIRDGRVGAVGANADVLAAAGSGVERQSLHGATVIPGLIDTHPHLLHFAAFKAPLTDISAARTHDDIVQTIRDTAAHTPQGEWITTTPVGEPHFFVRRSYRDLTEKVLPDRHVLDRATREHPVLIQAWAPTMPNVCALNSAALAALGIDAATPDRVSNVWIDKDDDGNPTGILRGSVNIYYNDDPFFVELLGRMSPVIRPELLPQAMVGAMADYNAMGITTIFEAHAMEASHIDLYRALRAQQMLTLRVQAAPELEPNALPHNRPLSLQEIRATLEAALEQRTLTDDWLRIDGITTCAWGPANCGRMWWPEGYTGPWGERTTGRRAISEEKMQLAIDFCAAQGLRLNLLSCSPAEHDEYIRLTTEAMRTHHLDRTGWLIEHGYVMREDQPQRLAELGFDMTISMALTFGKGDMFAERFGSDMLKWLNPLRNLLDSGMTVAGSMDWGPTNPFEQMQLALTHQMFPSGRSNAGPAQTVSREEAFRMWTASGAKVLGWDGIGALTPGAHADLAIVDRDPITCDLDALPSTQVLRTTVAGRIVHDTGALATPEPVRAR</sequence>
<gene>
    <name evidence="2" type="ORF">Rhow_001323</name>
</gene>
<dbReference type="SUPFAM" id="SSF51338">
    <property type="entry name" value="Composite domain of metallo-dependent hydrolases"/>
    <property type="match status" value="1"/>
</dbReference>
<dbReference type="GO" id="GO:0016810">
    <property type="term" value="F:hydrolase activity, acting on carbon-nitrogen (but not peptide) bonds"/>
    <property type="evidence" value="ECO:0007669"/>
    <property type="project" value="InterPro"/>
</dbReference>
<evidence type="ECO:0000313" key="2">
    <source>
        <dbReference type="EMBL" id="GCE38275.1"/>
    </source>
</evidence>
<keyword evidence="3" id="KW-1185">Reference proteome</keyword>
<dbReference type="AlphaFoldDB" id="A0A402C3R4"/>
<name>A0A402C3R4_RHOWR</name>
<dbReference type="PANTHER" id="PTHR22642">
    <property type="entry name" value="IMIDAZOLONEPROPIONASE"/>
    <property type="match status" value="1"/>
</dbReference>
<evidence type="ECO:0000313" key="3">
    <source>
        <dbReference type="Proteomes" id="UP000287519"/>
    </source>
</evidence>
<proteinExistence type="predicted"/>
<dbReference type="InterPro" id="IPR011059">
    <property type="entry name" value="Metal-dep_hydrolase_composite"/>
</dbReference>
<accession>A0A402C3R4</accession>
<dbReference type="EMBL" id="BHYM01000018">
    <property type="protein sequence ID" value="GCE38275.1"/>
    <property type="molecule type" value="Genomic_DNA"/>
</dbReference>
<evidence type="ECO:0000259" key="1">
    <source>
        <dbReference type="Pfam" id="PF07969"/>
    </source>
</evidence>
<dbReference type="Gene3D" id="2.30.40.10">
    <property type="entry name" value="Urease, subunit C, domain 1"/>
    <property type="match status" value="1"/>
</dbReference>
<feature type="domain" description="Amidohydrolase 3" evidence="1">
    <location>
        <begin position="60"/>
        <end position="571"/>
    </location>
</feature>
<comment type="caution">
    <text evidence="2">The sequence shown here is derived from an EMBL/GenBank/DDBJ whole genome shotgun (WGS) entry which is preliminary data.</text>
</comment>